<dbReference type="SUPFAM" id="SSF52540">
    <property type="entry name" value="P-loop containing nucleoside triphosphate hydrolases"/>
    <property type="match status" value="1"/>
</dbReference>
<comment type="caution">
    <text evidence="12">The sequence shown here is derived from an EMBL/GenBank/DDBJ whole genome shotgun (WGS) entry which is preliminary data.</text>
</comment>
<keyword evidence="6" id="KW-0413">Isomerase</keyword>
<evidence type="ECO:0000256" key="4">
    <source>
        <dbReference type="ARBA" id="ARBA00022806"/>
    </source>
</evidence>
<dbReference type="GO" id="GO:0016787">
    <property type="term" value="F:hydrolase activity"/>
    <property type="evidence" value="ECO:0007669"/>
    <property type="project" value="UniProtKB-UniRule"/>
</dbReference>
<dbReference type="Pfam" id="PF13361">
    <property type="entry name" value="UvrD_C"/>
    <property type="match status" value="1"/>
</dbReference>
<evidence type="ECO:0000313" key="12">
    <source>
        <dbReference type="EMBL" id="CAH9054113.1"/>
    </source>
</evidence>
<dbReference type="PANTHER" id="PTHR11070">
    <property type="entry name" value="UVRD / RECB / PCRA DNA HELICASE FAMILY MEMBER"/>
    <property type="match status" value="1"/>
</dbReference>
<evidence type="ECO:0000256" key="3">
    <source>
        <dbReference type="ARBA" id="ARBA00022801"/>
    </source>
</evidence>
<feature type="domain" description="UvrD-like helicase ATP-binding" evidence="11">
    <location>
        <begin position="186"/>
        <end position="501"/>
    </location>
</feature>
<evidence type="ECO:0000256" key="2">
    <source>
        <dbReference type="ARBA" id="ARBA00022741"/>
    </source>
</evidence>
<organism evidence="12 13">
    <name type="scientific">Pseudoalteromonas haloplanktis</name>
    <name type="common">Alteromonas haloplanktis</name>
    <dbReference type="NCBI Taxonomy" id="228"/>
    <lineage>
        <taxon>Bacteria</taxon>
        <taxon>Pseudomonadati</taxon>
        <taxon>Pseudomonadota</taxon>
        <taxon>Gammaproteobacteria</taxon>
        <taxon>Alteromonadales</taxon>
        <taxon>Pseudoalteromonadaceae</taxon>
        <taxon>Pseudoalteromonas</taxon>
    </lineage>
</organism>
<dbReference type="PANTHER" id="PTHR11070:SF63">
    <property type="entry name" value="DNA HELICASE IV"/>
    <property type="match status" value="1"/>
</dbReference>
<evidence type="ECO:0000256" key="5">
    <source>
        <dbReference type="ARBA" id="ARBA00022840"/>
    </source>
</evidence>
<keyword evidence="13" id="KW-1185">Reference proteome</keyword>
<dbReference type="CDD" id="cd17932">
    <property type="entry name" value="DEXQc_UvrD"/>
    <property type="match status" value="1"/>
</dbReference>
<keyword evidence="2 10" id="KW-0547">Nucleotide-binding</keyword>
<name>A0A9W4QUF7_PSEHA</name>
<keyword evidence="3 10" id="KW-0378">Hydrolase</keyword>
<dbReference type="EMBL" id="CAMAPB010000009">
    <property type="protein sequence ID" value="CAH9054113.1"/>
    <property type="molecule type" value="Genomic_DNA"/>
</dbReference>
<dbReference type="Pfam" id="PF00580">
    <property type="entry name" value="UvrD-helicase"/>
    <property type="match status" value="1"/>
</dbReference>
<dbReference type="Gene3D" id="3.40.50.300">
    <property type="entry name" value="P-loop containing nucleotide triphosphate hydrolases"/>
    <property type="match status" value="3"/>
</dbReference>
<dbReference type="AlphaFoldDB" id="A0A9W4QUF7"/>
<accession>A0A9W4QUF7</accession>
<dbReference type="RefSeq" id="WP_262976270.1">
    <property type="nucleotide sequence ID" value="NZ_CAMAPB010000009.1"/>
</dbReference>
<dbReference type="InterPro" id="IPR000212">
    <property type="entry name" value="DNA_helicase_UvrD/REP"/>
</dbReference>
<dbReference type="NCBIfam" id="NF008276">
    <property type="entry name" value="PRK11054.1"/>
    <property type="match status" value="1"/>
</dbReference>
<dbReference type="InterPro" id="IPR027417">
    <property type="entry name" value="P-loop_NTPase"/>
</dbReference>
<dbReference type="GO" id="GO:0000725">
    <property type="term" value="P:recombinational repair"/>
    <property type="evidence" value="ECO:0007669"/>
    <property type="project" value="TreeGrafter"/>
</dbReference>
<dbReference type="InterPro" id="IPR014016">
    <property type="entry name" value="UvrD-like_ATP-bd"/>
</dbReference>
<dbReference type="InterPro" id="IPR013986">
    <property type="entry name" value="DExx_box_DNA_helicase_dom_sf"/>
</dbReference>
<dbReference type="PROSITE" id="PS51198">
    <property type="entry name" value="UVRD_HELICASE_ATP_BIND"/>
    <property type="match status" value="1"/>
</dbReference>
<evidence type="ECO:0000259" key="11">
    <source>
        <dbReference type="PROSITE" id="PS51198"/>
    </source>
</evidence>
<dbReference type="GO" id="GO:0003677">
    <property type="term" value="F:DNA binding"/>
    <property type="evidence" value="ECO:0007669"/>
    <property type="project" value="InterPro"/>
</dbReference>
<dbReference type="GO" id="GO:0005829">
    <property type="term" value="C:cytosol"/>
    <property type="evidence" value="ECO:0007669"/>
    <property type="project" value="TreeGrafter"/>
</dbReference>
<evidence type="ECO:0000256" key="7">
    <source>
        <dbReference type="ARBA" id="ARBA00034617"/>
    </source>
</evidence>
<sequence length="710" mass="80300">MNSIFPSVFGRLFTPHLVVDINQQGLVINNKKHTDTLNWCDLTSPICYEYGVLGQTLRFSTQSGQYRVWMRAYGSHRILKAKTDQLWVNNNIEPLNELLENINQFAHHQFLRQSYVADIKQRVKQQYNRWFPWIKKSEALAVVSTQIKLLEQYSQWSDSLTRFLQHKYTQTQLQRYAGFFDNVEANPLTEKQRRACIIDDDNNLVLAGAGTGKTSVMVARAGYLVKSNQANYDDILLLAYGKQAASEMDERIKAKLNTQAIKTATFHSLGLTIISEVERKTPKISKLAENEKAKIKWVEGCLESLANAKPQYAKALVNYINNNLNDVKSGFELSTAKPNYIALPKEIKAGGYLTKLATLFSQLISVYKTANITLENDSKQIQQAWKLLKPLLANYNHYLHTQGEIDFDDMILKALDYVNTGKFISSWRYIMVDEFQDISPTRAALVKVLRDSKPRSSLFVVGDDWQAIYRFSGADMRLTTEFAAHFGFTTQTILDVTFRFNNKISEVASCFIMKNPAQLAKQINSLSQVTKPAISVLKTANVVSSKNTKIAELNNGALAHVLGAINTNKPAVVYLLARYRFQLPTKADINALQHTFSSLQIECDTFHGSKGKEADYVVILGMHGGQFGFPSTKPSPAMLEALLPAKDLYAHSEERRLFYVALTRAKHKVYIISDDNNRSCFVDELINEHQIELKELKNIGSTVVAQVKTA</sequence>
<proteinExistence type="inferred from homology"/>
<feature type="binding site" evidence="10">
    <location>
        <begin position="207"/>
        <end position="214"/>
    </location>
    <ligand>
        <name>ATP</name>
        <dbReference type="ChEBI" id="CHEBI:30616"/>
    </ligand>
</feature>
<dbReference type="GO" id="GO:0005524">
    <property type="term" value="F:ATP binding"/>
    <property type="evidence" value="ECO:0007669"/>
    <property type="project" value="UniProtKB-UniRule"/>
</dbReference>
<comment type="catalytic activity">
    <reaction evidence="9">
        <text>ATP + H2O = ADP + phosphate + H(+)</text>
        <dbReference type="Rhea" id="RHEA:13065"/>
        <dbReference type="ChEBI" id="CHEBI:15377"/>
        <dbReference type="ChEBI" id="CHEBI:15378"/>
        <dbReference type="ChEBI" id="CHEBI:30616"/>
        <dbReference type="ChEBI" id="CHEBI:43474"/>
        <dbReference type="ChEBI" id="CHEBI:456216"/>
        <dbReference type="EC" id="5.6.2.4"/>
    </reaction>
</comment>
<evidence type="ECO:0000256" key="6">
    <source>
        <dbReference type="ARBA" id="ARBA00023235"/>
    </source>
</evidence>
<protein>
    <recommendedName>
        <fullName evidence="8">DNA 3'-5' helicase</fullName>
        <ecNumber evidence="8">5.6.2.4</ecNumber>
    </recommendedName>
</protein>
<dbReference type="InterPro" id="IPR014017">
    <property type="entry name" value="DNA_helicase_UvrD-like_C"/>
</dbReference>
<dbReference type="Proteomes" id="UP001152447">
    <property type="component" value="Unassembled WGS sequence"/>
</dbReference>
<keyword evidence="5 10" id="KW-0067">ATP-binding</keyword>
<evidence type="ECO:0000256" key="8">
    <source>
        <dbReference type="ARBA" id="ARBA00034808"/>
    </source>
</evidence>
<reference evidence="12" key="1">
    <citation type="submission" date="2022-07" db="EMBL/GenBank/DDBJ databases">
        <authorList>
            <person name="Criscuolo A."/>
        </authorList>
    </citation>
    <scope>NUCLEOTIDE SEQUENCE</scope>
    <source>
        <strain evidence="12">CIP103197</strain>
    </source>
</reference>
<dbReference type="EC" id="5.6.2.4" evidence="8"/>
<gene>
    <name evidence="12" type="primary">rep_1</name>
    <name evidence="12" type="ORF">PSEHALCIP103_00962</name>
</gene>
<keyword evidence="4 10" id="KW-0347">Helicase</keyword>
<dbReference type="Gene3D" id="1.10.10.160">
    <property type="match status" value="1"/>
</dbReference>
<evidence type="ECO:0000256" key="10">
    <source>
        <dbReference type="PROSITE-ProRule" id="PRU00560"/>
    </source>
</evidence>
<evidence type="ECO:0000256" key="9">
    <source>
        <dbReference type="ARBA" id="ARBA00048988"/>
    </source>
</evidence>
<comment type="catalytic activity">
    <reaction evidence="7">
        <text>Couples ATP hydrolysis with the unwinding of duplex DNA by translocating in the 3'-5' direction.</text>
        <dbReference type="EC" id="5.6.2.4"/>
    </reaction>
</comment>
<evidence type="ECO:0000256" key="1">
    <source>
        <dbReference type="ARBA" id="ARBA00009922"/>
    </source>
</evidence>
<dbReference type="GO" id="GO:0043138">
    <property type="term" value="F:3'-5' DNA helicase activity"/>
    <property type="evidence" value="ECO:0007669"/>
    <property type="project" value="UniProtKB-EC"/>
</dbReference>
<comment type="similarity">
    <text evidence="1">Belongs to the helicase family. UvrD subfamily.</text>
</comment>
<evidence type="ECO:0000313" key="13">
    <source>
        <dbReference type="Proteomes" id="UP001152447"/>
    </source>
</evidence>